<feature type="transmembrane region" description="Helical" evidence="1">
    <location>
        <begin position="50"/>
        <end position="66"/>
    </location>
</feature>
<evidence type="ECO:0000256" key="1">
    <source>
        <dbReference type="SAM" id="Phobius"/>
    </source>
</evidence>
<organism evidence="2 3">
    <name type="scientific">Rivihabitans pingtungensis</name>
    <dbReference type="NCBI Taxonomy" id="1054498"/>
    <lineage>
        <taxon>Bacteria</taxon>
        <taxon>Pseudomonadati</taxon>
        <taxon>Pseudomonadota</taxon>
        <taxon>Betaproteobacteria</taxon>
        <taxon>Neisseriales</taxon>
        <taxon>Aquaspirillaceae</taxon>
        <taxon>Rivihabitans</taxon>
    </lineage>
</organism>
<proteinExistence type="predicted"/>
<keyword evidence="1" id="KW-0472">Membrane</keyword>
<keyword evidence="1" id="KW-1133">Transmembrane helix</keyword>
<feature type="transmembrane region" description="Helical" evidence="1">
    <location>
        <begin position="12"/>
        <end position="30"/>
    </location>
</feature>
<comment type="caution">
    <text evidence="2">The sequence shown here is derived from an EMBL/GenBank/DDBJ whole genome shotgun (WGS) entry which is preliminary data.</text>
</comment>
<dbReference type="AlphaFoldDB" id="A0A318KRS8"/>
<keyword evidence="1" id="KW-0812">Transmembrane</keyword>
<evidence type="ECO:0008006" key="4">
    <source>
        <dbReference type="Google" id="ProtNLM"/>
    </source>
</evidence>
<reference evidence="2 3" key="1">
    <citation type="submission" date="2018-05" db="EMBL/GenBank/DDBJ databases">
        <title>Genomic Encyclopedia of Type Strains, Phase IV (KMG-IV): sequencing the most valuable type-strain genomes for metagenomic binning, comparative biology and taxonomic classification.</title>
        <authorList>
            <person name="Goeker M."/>
        </authorList>
    </citation>
    <scope>NUCLEOTIDE SEQUENCE [LARGE SCALE GENOMIC DNA]</scope>
    <source>
        <strain evidence="2 3">DSM 29661</strain>
    </source>
</reference>
<sequence length="177" mass="20245">MTTVPGGEPPGHLLTIFTLLWLVPLLAWRLHARWRRLTARQRISPRRTQIHLSLFTTLLAALAWLWRAQPSVLLHLAGGAVLGLALAWLSWRRTRFEPTRQGIFYQPDRWLGGSVFLFTVSQLGYRMLETLWLSPGLSWAEASARGLTPACLGLWLTHQLGYTLALARYRRQRLAAR</sequence>
<keyword evidence="3" id="KW-1185">Reference proteome</keyword>
<gene>
    <name evidence="2" type="ORF">DFR34_10778</name>
</gene>
<name>A0A318KRS8_9NEIS</name>
<protein>
    <recommendedName>
        <fullName evidence="4">DUF1453 domain-containing protein</fullName>
    </recommendedName>
</protein>
<dbReference type="InterPro" id="IPR058247">
    <property type="entry name" value="DUF1453"/>
</dbReference>
<dbReference type="Pfam" id="PF07301">
    <property type="entry name" value="DUF1453"/>
    <property type="match status" value="1"/>
</dbReference>
<evidence type="ECO:0000313" key="2">
    <source>
        <dbReference type="EMBL" id="PXX79322.1"/>
    </source>
</evidence>
<feature type="transmembrane region" description="Helical" evidence="1">
    <location>
        <begin position="72"/>
        <end position="89"/>
    </location>
</feature>
<accession>A0A318KRS8</accession>
<dbReference type="RefSeq" id="WP_146215074.1">
    <property type="nucleotide sequence ID" value="NZ_QJKI01000007.1"/>
</dbReference>
<evidence type="ECO:0000313" key="3">
    <source>
        <dbReference type="Proteomes" id="UP000247555"/>
    </source>
</evidence>
<dbReference type="EMBL" id="QJKI01000007">
    <property type="protein sequence ID" value="PXX79322.1"/>
    <property type="molecule type" value="Genomic_DNA"/>
</dbReference>
<dbReference type="Proteomes" id="UP000247555">
    <property type="component" value="Unassembled WGS sequence"/>
</dbReference>
<dbReference type="OrthoDB" id="8703297at2"/>